<feature type="region of interest" description="Disordered" evidence="6">
    <location>
        <begin position="83"/>
        <end position="108"/>
    </location>
</feature>
<feature type="compositionally biased region" description="Acidic residues" evidence="6">
    <location>
        <begin position="44"/>
        <end position="65"/>
    </location>
</feature>
<dbReference type="CDD" id="cd08048">
    <property type="entry name" value="HFD_TAF11"/>
    <property type="match status" value="1"/>
</dbReference>
<feature type="region of interest" description="Disordered" evidence="6">
    <location>
        <begin position="32"/>
        <end position="65"/>
    </location>
</feature>
<evidence type="ECO:0000256" key="4">
    <source>
        <dbReference type="ARBA" id="ARBA00023163"/>
    </source>
</evidence>
<evidence type="ECO:0000313" key="8">
    <source>
        <dbReference type="EMBL" id="CAK7913829.1"/>
    </source>
</evidence>
<gene>
    <name evidence="8" type="ORF">CAAN4_F13542</name>
</gene>
<dbReference type="Proteomes" id="UP001497600">
    <property type="component" value="Chromosome F"/>
</dbReference>
<dbReference type="SUPFAM" id="SSF47113">
    <property type="entry name" value="Histone-fold"/>
    <property type="match status" value="1"/>
</dbReference>
<comment type="similarity">
    <text evidence="2">Belongs to the TAF11 family.</text>
</comment>
<keyword evidence="4" id="KW-0804">Transcription</keyword>
<keyword evidence="3" id="KW-0805">Transcription regulation</keyword>
<name>A0ABP0EI81_9ASCO</name>
<dbReference type="Gene3D" id="1.10.20.10">
    <property type="entry name" value="Histone, subunit A"/>
    <property type="match status" value="1"/>
</dbReference>
<feature type="compositionally biased region" description="Basic and acidic residues" evidence="6">
    <location>
        <begin position="83"/>
        <end position="97"/>
    </location>
</feature>
<comment type="subcellular location">
    <subcellularLocation>
        <location evidence="1">Nucleus</location>
    </subcellularLocation>
</comment>
<keyword evidence="5" id="KW-0539">Nucleus</keyword>
<reference evidence="8 9" key="1">
    <citation type="submission" date="2024-01" db="EMBL/GenBank/DDBJ databases">
        <authorList>
            <consortium name="Genoscope - CEA"/>
            <person name="William W."/>
        </authorList>
    </citation>
    <scope>NUCLEOTIDE SEQUENCE [LARGE SCALE GENOMIC DNA]</scope>
    <source>
        <strain evidence="8 9">29B2s-10</strain>
    </source>
</reference>
<keyword evidence="9" id="KW-1185">Reference proteome</keyword>
<accession>A0ABP0EI81</accession>
<evidence type="ECO:0000313" key="9">
    <source>
        <dbReference type="Proteomes" id="UP001497600"/>
    </source>
</evidence>
<feature type="domain" description="TAFII28-like protein" evidence="7">
    <location>
        <begin position="116"/>
        <end position="241"/>
    </location>
</feature>
<evidence type="ECO:0000256" key="3">
    <source>
        <dbReference type="ARBA" id="ARBA00023015"/>
    </source>
</evidence>
<protein>
    <recommendedName>
        <fullName evidence="7">TAFII28-like protein domain-containing protein</fullName>
    </recommendedName>
</protein>
<evidence type="ECO:0000256" key="2">
    <source>
        <dbReference type="ARBA" id="ARBA00009788"/>
    </source>
</evidence>
<evidence type="ECO:0000256" key="1">
    <source>
        <dbReference type="ARBA" id="ARBA00004123"/>
    </source>
</evidence>
<dbReference type="InterPro" id="IPR009072">
    <property type="entry name" value="Histone-fold"/>
</dbReference>
<proteinExistence type="inferred from homology"/>
<dbReference type="Pfam" id="PF04719">
    <property type="entry name" value="TAFII28"/>
    <property type="match status" value="1"/>
</dbReference>
<dbReference type="InterPro" id="IPR045127">
    <property type="entry name" value="TAF11-like"/>
</dbReference>
<sequence>MSDSEENLSDISLDEEDEELIWRVFYGDVEKRQRSNTNSGYPTDESESEILNQEDDDENESISDLSEVDDLDLVAKYEELKSMEQNRKRKREDRSTGDSHFGTPSELTDEERKRLIIGSFSNDQMDRFESYRRMTINKSGVKKICNSVLGHSIGQNIAVVLAGVSKSFLGEIITRAFEIQERDYKARLIVDIDNKKRQKRDILKSLESGKEEVVEVDDRKLQYFGDREIPLQPEHIREAWRMYKLENSGDLNAAWRTQGDSDGKMFR</sequence>
<dbReference type="PANTHER" id="PTHR13218">
    <property type="entry name" value="TRANSCRIPTION INITIATION FACTOR TFIID SUBUNIT 11-RELATED"/>
    <property type="match status" value="1"/>
</dbReference>
<evidence type="ECO:0000256" key="5">
    <source>
        <dbReference type="ARBA" id="ARBA00023242"/>
    </source>
</evidence>
<evidence type="ECO:0000256" key="6">
    <source>
        <dbReference type="SAM" id="MobiDB-lite"/>
    </source>
</evidence>
<dbReference type="EMBL" id="OZ004258">
    <property type="protein sequence ID" value="CAK7913829.1"/>
    <property type="molecule type" value="Genomic_DNA"/>
</dbReference>
<dbReference type="PANTHER" id="PTHR13218:SF8">
    <property type="entry name" value="TRANSCRIPTION INITIATION FACTOR TFIID SUBUNIT 11"/>
    <property type="match status" value="1"/>
</dbReference>
<organism evidence="8 9">
    <name type="scientific">[Candida] anglica</name>
    <dbReference type="NCBI Taxonomy" id="148631"/>
    <lineage>
        <taxon>Eukaryota</taxon>
        <taxon>Fungi</taxon>
        <taxon>Dikarya</taxon>
        <taxon>Ascomycota</taxon>
        <taxon>Saccharomycotina</taxon>
        <taxon>Pichiomycetes</taxon>
        <taxon>Debaryomycetaceae</taxon>
        <taxon>Kurtzmaniella</taxon>
    </lineage>
</organism>
<evidence type="ECO:0000259" key="7">
    <source>
        <dbReference type="Pfam" id="PF04719"/>
    </source>
</evidence>
<dbReference type="InterPro" id="IPR006809">
    <property type="entry name" value="TAFII28_dom"/>
</dbReference>